<feature type="region of interest" description="Disordered" evidence="1">
    <location>
        <begin position="404"/>
        <end position="528"/>
    </location>
</feature>
<feature type="compositionally biased region" description="Polar residues" evidence="1">
    <location>
        <begin position="795"/>
        <end position="805"/>
    </location>
</feature>
<feature type="compositionally biased region" description="Low complexity" evidence="1">
    <location>
        <begin position="867"/>
        <end position="881"/>
    </location>
</feature>
<organism evidence="3 4">
    <name type="scientific">Portunus trituberculatus</name>
    <name type="common">Swimming crab</name>
    <name type="synonym">Neptunus trituberculatus</name>
    <dbReference type="NCBI Taxonomy" id="210409"/>
    <lineage>
        <taxon>Eukaryota</taxon>
        <taxon>Metazoa</taxon>
        <taxon>Ecdysozoa</taxon>
        <taxon>Arthropoda</taxon>
        <taxon>Crustacea</taxon>
        <taxon>Multicrustacea</taxon>
        <taxon>Malacostraca</taxon>
        <taxon>Eumalacostraca</taxon>
        <taxon>Eucarida</taxon>
        <taxon>Decapoda</taxon>
        <taxon>Pleocyemata</taxon>
        <taxon>Brachyura</taxon>
        <taxon>Eubrachyura</taxon>
        <taxon>Portunoidea</taxon>
        <taxon>Portunidae</taxon>
        <taxon>Portuninae</taxon>
        <taxon>Portunus</taxon>
    </lineage>
</organism>
<feature type="compositionally biased region" description="Gly residues" evidence="1">
    <location>
        <begin position="887"/>
        <end position="897"/>
    </location>
</feature>
<name>A0A5B7FZD4_PORTR</name>
<feature type="region of interest" description="Disordered" evidence="1">
    <location>
        <begin position="120"/>
        <end position="149"/>
    </location>
</feature>
<feature type="compositionally biased region" description="Gly residues" evidence="1">
    <location>
        <begin position="681"/>
        <end position="693"/>
    </location>
</feature>
<sequence length="940" mass="96343">MTQTPCDSLLLCLLFLSLQPLLFLSLQVITFLFLLFLPGTLQAPRVVRQRRGGVSVPGQQCGGFRGGCRDPSRTFQTSARPGPKGFQPLADWQAFQEGLEQGTVVVVVVVVDLELLAASQQSSPKRPSTNPFRSSWVPPDEASEAPFAQSTVVEAARPIQATEDLTLVKGADYHSPPSYGSTTAGAPPPFTYSAVSTAPPSTAAITSTAAAPFYASSSTAPFMAPPSTAVCTAQTGTAATTSFYASSNIAAFTAPASTAAFTPPSSTAAFTASGSTAATTSPAATASFYASSSTAAFTTPPSTAASTTPASATVSTAPASTAVFTPSSRTAAYTDPARTAAFTAITSTTAFSATTRTADFITPASTGTAGVTASASTAPGAPFSSGSADLSPFSHSTLSFASTTTAAAPPAPPPHTAAADSSLSHSFSGNLMDLNSPTKPEEGQGAGDSRPLLNGPREGERWSGEGEAKEGGRGVKAAQDSSSPQPQQPHTSLASQANGVVENSDRMNSDTDNISQDITSRKADTGVTKSYVLQNYESPSGTNEVFASGASSGVFSYDRLSSGASTAAPRPALPRTGEPLTPQVSTDLSSRDSVGSPELGRSYEVPATPPNTATNPYSPHSPHISSRLAEVEARMKQLGATMEHPRDTSQDWWPTDTSSRREQTLQGSRDSGKNTFFGSMDSGGGERQPGGLGRVEEEVSSSEQSESGVGVLGDMEEEDESTRRVREYIASLSARLRQLPDEEDLMHGPLDHLGTPPASTNLPITPPHSATKSFSQGSTETPPSSAGPFSAFSSTRATVSGTPPSSAGLRGSFTSRRASMDASLSPVSPGLGINRRLSLDTPPSSAGLVTSTPPNSAASLATFADTPPSSAGYSSSGPNSADLSGSFDGGMAGGPGHGPTLKRAMSCDSVSSDTSVTLGELEDTFGQVTGQLAVQLIYDR</sequence>
<keyword evidence="4" id="KW-1185">Reference proteome</keyword>
<reference evidence="3 4" key="1">
    <citation type="submission" date="2019-05" db="EMBL/GenBank/DDBJ databases">
        <title>Another draft genome of Portunus trituberculatus and its Hox gene families provides insights of decapod evolution.</title>
        <authorList>
            <person name="Jeong J.-H."/>
            <person name="Song I."/>
            <person name="Kim S."/>
            <person name="Choi T."/>
            <person name="Kim D."/>
            <person name="Ryu S."/>
            <person name="Kim W."/>
        </authorList>
    </citation>
    <scope>NUCLEOTIDE SEQUENCE [LARGE SCALE GENOMIC DNA]</scope>
    <source>
        <tissue evidence="3">Muscle</tissue>
    </source>
</reference>
<keyword evidence="2" id="KW-0812">Transmembrane</keyword>
<evidence type="ECO:0000256" key="1">
    <source>
        <dbReference type="SAM" id="MobiDB-lite"/>
    </source>
</evidence>
<evidence type="ECO:0000256" key="2">
    <source>
        <dbReference type="SAM" id="Phobius"/>
    </source>
</evidence>
<proteinExistence type="predicted"/>
<feature type="compositionally biased region" description="Polar residues" evidence="1">
    <location>
        <begin position="120"/>
        <end position="133"/>
    </location>
</feature>
<gene>
    <name evidence="3" type="ORF">E2C01_043371</name>
</gene>
<feature type="compositionally biased region" description="Basic and acidic residues" evidence="1">
    <location>
        <begin position="457"/>
        <end position="473"/>
    </location>
</feature>
<feature type="region of interest" description="Disordered" evidence="1">
    <location>
        <begin position="366"/>
        <end position="389"/>
    </location>
</feature>
<keyword evidence="2" id="KW-1133">Transmembrane helix</keyword>
<dbReference type="OrthoDB" id="67700at2759"/>
<dbReference type="EMBL" id="VSRR010008955">
    <property type="protein sequence ID" value="MPC49564.1"/>
    <property type="molecule type" value="Genomic_DNA"/>
</dbReference>
<feature type="compositionally biased region" description="Polar residues" evidence="1">
    <location>
        <begin position="841"/>
        <end position="859"/>
    </location>
</feature>
<dbReference type="AlphaFoldDB" id="A0A5B7FZD4"/>
<keyword evidence="2" id="KW-0472">Membrane</keyword>
<feature type="compositionally biased region" description="Polar residues" evidence="1">
    <location>
        <begin position="423"/>
        <end position="438"/>
    </location>
</feature>
<feature type="compositionally biased region" description="Low complexity" evidence="1">
    <location>
        <begin position="782"/>
        <end position="794"/>
    </location>
</feature>
<accession>A0A5B7FZD4</accession>
<evidence type="ECO:0000313" key="4">
    <source>
        <dbReference type="Proteomes" id="UP000324222"/>
    </source>
</evidence>
<protein>
    <submittedName>
        <fullName evidence="3">Uncharacterized protein</fullName>
    </submittedName>
</protein>
<feature type="compositionally biased region" description="Low complexity" evidence="1">
    <location>
        <begin position="366"/>
        <end position="388"/>
    </location>
</feature>
<feature type="region of interest" description="Disordered" evidence="1">
    <location>
        <begin position="554"/>
        <end position="724"/>
    </location>
</feature>
<evidence type="ECO:0000313" key="3">
    <source>
        <dbReference type="EMBL" id="MPC49564.1"/>
    </source>
</evidence>
<comment type="caution">
    <text evidence="3">The sequence shown here is derived from an EMBL/GenBank/DDBJ whole genome shotgun (WGS) entry which is preliminary data.</text>
</comment>
<feature type="transmembrane region" description="Helical" evidence="2">
    <location>
        <begin position="12"/>
        <end position="37"/>
    </location>
</feature>
<feature type="region of interest" description="Disordered" evidence="1">
    <location>
        <begin position="739"/>
        <end position="900"/>
    </location>
</feature>
<feature type="compositionally biased region" description="Polar residues" evidence="1">
    <location>
        <begin position="757"/>
        <end position="781"/>
    </location>
</feature>
<feature type="compositionally biased region" description="Polar residues" evidence="1">
    <location>
        <begin position="664"/>
        <end position="677"/>
    </location>
</feature>
<dbReference type="Proteomes" id="UP000324222">
    <property type="component" value="Unassembled WGS sequence"/>
</dbReference>
<feature type="compositionally biased region" description="Polar residues" evidence="1">
    <location>
        <begin position="582"/>
        <end position="593"/>
    </location>
</feature>